<dbReference type="InterPro" id="IPR037524">
    <property type="entry name" value="PA14/GLEYA"/>
</dbReference>
<dbReference type="SUPFAM" id="SSF51011">
    <property type="entry name" value="Glycosyl hydrolase domain"/>
    <property type="match status" value="1"/>
</dbReference>
<sequence>MLKRVLVSACVVFSAVVFTRAVAQPLYKKSADGIAVSLPVKLSSEARLLRVQVVSDKIIHITATPEADFSPAKSLMVVEQNHKPVSWSVVAEGDDLLLSTAALRVHISKQGTLSFTDKAGKSILSEQPGRAFIPISNNGENSYHIIQNFNSPANEAIYGLGQHQNGIVNFKNQHLDLFQNNTEVAVPFLVSSQNYGILWDNYSLTKFGDTRDYQPLSGLKLFAADGSEGWLTATYAAKADPARICIERPESDIDYSYLDAMKNFPQGYKLIDGKVTYAGAVASAYTGSHQFWLKYAGYVKVWIDGKLLADRWRQGWNPGTALFDVDMIKDKKYAVKIEWLPDADESFLAFKWKSPLSDDQKKKFTFDSESGSQLDYYFVYGSNADEVISGYRTLTGKAVMMPQWAMGLWQSRERYKTQDEILNTVKEFRDRKIPLDNIVEDWSYWKENQWGSQEFDETRFPDPEGMINTLHKQYHTHIMISVWAKFYEGIDTYNYFDKNGWLYKRNIANRQRDWIGKGYFSTFYDAYNPKAREAFWGLMNKHLYTKGIDAWWMDASEPDITSNLNIQARKDFMNPTYIGSSTQYFNAFPLQNAKGIYEGQRGTNPNDRVFLLTRSAYAGLQRYAAATWSGDIAARWDDLKNQIPAGIGFALSGIPYWTMDIGGFAVEHRYEKPNPQDLEEWREQMARWFQFGSFVPLFRVHGQFPYREMYNVAPENHPSYQSMLYYDKLRYRLMPYIYSLAGMAYHQDYTLMRGLIMDYSRDEKVKNISDEYLFGPSLLINPVYEHGAKTRSVYLPQGNGWYDLYTGKYFTGGQTITADAPYERLPVFVKEGAIIPFGPEIQYTGEKPADPITLFVYAGKDAAFTLYEDEGINYNYEKGAFSQIAIAYSEADKSLTINTREGSFAGMLTSRKFKIVKIDNAKPAALNFELNNYPDVSYEGKRITIKLNQ</sequence>
<dbReference type="Pfam" id="PF01055">
    <property type="entry name" value="Glyco_hydro_31_2nd"/>
    <property type="match status" value="1"/>
</dbReference>
<dbReference type="Pfam" id="PF21365">
    <property type="entry name" value="Glyco_hydro_31_3rd"/>
    <property type="match status" value="1"/>
</dbReference>
<dbReference type="InterPro" id="IPR017853">
    <property type="entry name" value="GH"/>
</dbReference>
<dbReference type="RefSeq" id="WP_008509613.1">
    <property type="nucleotide sequence ID" value="NZ_CM001403.1"/>
</dbReference>
<comment type="similarity">
    <text evidence="1 2">Belongs to the glycosyl hydrolase 31 family.</text>
</comment>
<dbReference type="Gene3D" id="2.60.40.1760">
    <property type="entry name" value="glycosyl hydrolase (family 31)"/>
    <property type="match status" value="1"/>
</dbReference>
<dbReference type="GO" id="GO:0005975">
    <property type="term" value="P:carbohydrate metabolic process"/>
    <property type="evidence" value="ECO:0007669"/>
    <property type="project" value="InterPro"/>
</dbReference>
<evidence type="ECO:0000256" key="3">
    <source>
        <dbReference type="SAM" id="SignalP"/>
    </source>
</evidence>
<keyword evidence="2" id="KW-0326">Glycosidase</keyword>
<keyword evidence="3" id="KW-0732">Signal</keyword>
<keyword evidence="2 5" id="KW-0378">Hydrolase</keyword>
<dbReference type="SUPFAM" id="SSF51445">
    <property type="entry name" value="(Trans)glycosidases"/>
    <property type="match status" value="1"/>
</dbReference>
<dbReference type="InterPro" id="IPR000322">
    <property type="entry name" value="Glyco_hydro_31_TIM"/>
</dbReference>
<dbReference type="Pfam" id="PF13802">
    <property type="entry name" value="Gal_mutarotas_2"/>
    <property type="match status" value="1"/>
</dbReference>
<dbReference type="EMBL" id="CM001403">
    <property type="protein sequence ID" value="EHQ28719.1"/>
    <property type="molecule type" value="Genomic_DNA"/>
</dbReference>
<dbReference type="SUPFAM" id="SSF56988">
    <property type="entry name" value="Anthrax protective antigen"/>
    <property type="match status" value="1"/>
</dbReference>
<gene>
    <name evidence="5" type="ORF">Mucpa_4631</name>
</gene>
<keyword evidence="6" id="KW-1185">Reference proteome</keyword>
<dbReference type="Gene3D" id="2.60.120.380">
    <property type="match status" value="1"/>
</dbReference>
<dbReference type="SUPFAM" id="SSF74650">
    <property type="entry name" value="Galactose mutarotase-like"/>
    <property type="match status" value="1"/>
</dbReference>
<protein>
    <submittedName>
        <fullName evidence="5">Glycoside hydrolase family 31</fullName>
    </submittedName>
</protein>
<dbReference type="PROSITE" id="PS51820">
    <property type="entry name" value="PA14"/>
    <property type="match status" value="1"/>
</dbReference>
<dbReference type="GO" id="GO:0004553">
    <property type="term" value="F:hydrolase activity, hydrolyzing O-glycosyl compounds"/>
    <property type="evidence" value="ECO:0007669"/>
    <property type="project" value="InterPro"/>
</dbReference>
<evidence type="ECO:0000256" key="1">
    <source>
        <dbReference type="ARBA" id="ARBA00007806"/>
    </source>
</evidence>
<reference evidence="5" key="1">
    <citation type="submission" date="2011-09" db="EMBL/GenBank/DDBJ databases">
        <title>The permanent draft genome of Mucilaginibacter paludis DSM 18603.</title>
        <authorList>
            <consortium name="US DOE Joint Genome Institute (JGI-PGF)"/>
            <person name="Lucas S."/>
            <person name="Han J."/>
            <person name="Lapidus A."/>
            <person name="Bruce D."/>
            <person name="Goodwin L."/>
            <person name="Pitluck S."/>
            <person name="Peters L."/>
            <person name="Kyrpides N."/>
            <person name="Mavromatis K."/>
            <person name="Ivanova N."/>
            <person name="Mikhailova N."/>
            <person name="Held B."/>
            <person name="Detter J.C."/>
            <person name="Tapia R."/>
            <person name="Han C."/>
            <person name="Land M."/>
            <person name="Hauser L."/>
            <person name="Markowitz V."/>
            <person name="Cheng J.-F."/>
            <person name="Hugenholtz P."/>
            <person name="Woyke T."/>
            <person name="Wu D."/>
            <person name="Tindall B."/>
            <person name="Brambilla E."/>
            <person name="Klenk H.-P."/>
            <person name="Eisen J.A."/>
        </authorList>
    </citation>
    <scope>NUCLEOTIDE SEQUENCE [LARGE SCALE GENOMIC DNA]</scope>
    <source>
        <strain evidence="5">DSM 18603</strain>
    </source>
</reference>
<dbReference type="InterPro" id="IPR013780">
    <property type="entry name" value="Glyco_hydro_b"/>
</dbReference>
<dbReference type="CDD" id="cd06591">
    <property type="entry name" value="GH31_xylosidase_XylS"/>
    <property type="match status" value="1"/>
</dbReference>
<dbReference type="InterPro" id="IPR025887">
    <property type="entry name" value="Glyco_hydro_31_N_dom"/>
</dbReference>
<evidence type="ECO:0000313" key="6">
    <source>
        <dbReference type="Proteomes" id="UP000002774"/>
    </source>
</evidence>
<dbReference type="Gene3D" id="2.60.40.1180">
    <property type="entry name" value="Golgi alpha-mannosidase II"/>
    <property type="match status" value="2"/>
</dbReference>
<feature type="signal peptide" evidence="3">
    <location>
        <begin position="1"/>
        <end position="23"/>
    </location>
</feature>
<dbReference type="OrthoDB" id="176168at2"/>
<dbReference type="HOGENOM" id="CLU_000631_7_3_10"/>
<dbReference type="InterPro" id="IPR048395">
    <property type="entry name" value="Glyco_hydro_31_C"/>
</dbReference>
<evidence type="ECO:0000259" key="4">
    <source>
        <dbReference type="PROSITE" id="PS51820"/>
    </source>
</evidence>
<organism evidence="5 6">
    <name type="scientific">Mucilaginibacter paludis DSM 18603</name>
    <dbReference type="NCBI Taxonomy" id="714943"/>
    <lineage>
        <taxon>Bacteria</taxon>
        <taxon>Pseudomonadati</taxon>
        <taxon>Bacteroidota</taxon>
        <taxon>Sphingobacteriia</taxon>
        <taxon>Sphingobacteriales</taxon>
        <taxon>Sphingobacteriaceae</taxon>
        <taxon>Mucilaginibacter</taxon>
    </lineage>
</organism>
<dbReference type="Pfam" id="PF17137">
    <property type="entry name" value="DUF5110"/>
    <property type="match status" value="1"/>
</dbReference>
<dbReference type="eggNOG" id="COG1501">
    <property type="taxonomic scope" value="Bacteria"/>
</dbReference>
<name>H1Y8V3_9SPHI</name>
<feature type="domain" description="PA14" evidence="4">
    <location>
        <begin position="225"/>
        <end position="366"/>
    </location>
</feature>
<dbReference type="Gene3D" id="3.20.20.80">
    <property type="entry name" value="Glycosidases"/>
    <property type="match status" value="1"/>
</dbReference>
<dbReference type="InterPro" id="IPR033403">
    <property type="entry name" value="DUF5110"/>
</dbReference>
<dbReference type="GO" id="GO:0030246">
    <property type="term" value="F:carbohydrate binding"/>
    <property type="evidence" value="ECO:0007669"/>
    <property type="project" value="InterPro"/>
</dbReference>
<accession>H1Y8V3</accession>
<proteinExistence type="inferred from homology"/>
<dbReference type="PANTHER" id="PTHR43863:SF2">
    <property type="entry name" value="MALTASE-GLUCOAMYLASE"/>
    <property type="match status" value="1"/>
</dbReference>
<dbReference type="STRING" id="714943.Mucpa_4631"/>
<evidence type="ECO:0000313" key="5">
    <source>
        <dbReference type="EMBL" id="EHQ28719.1"/>
    </source>
</evidence>
<dbReference type="InterPro" id="IPR051816">
    <property type="entry name" value="Glycosyl_Hydrolase_31"/>
</dbReference>
<dbReference type="AlphaFoldDB" id="H1Y8V3"/>
<dbReference type="InterPro" id="IPR011013">
    <property type="entry name" value="Gal_mutarotase_sf_dom"/>
</dbReference>
<dbReference type="Proteomes" id="UP000002774">
    <property type="component" value="Chromosome"/>
</dbReference>
<dbReference type="PANTHER" id="PTHR43863">
    <property type="entry name" value="HYDROLASE, PUTATIVE (AFU_ORTHOLOGUE AFUA_1G03140)-RELATED"/>
    <property type="match status" value="1"/>
</dbReference>
<evidence type="ECO:0000256" key="2">
    <source>
        <dbReference type="RuleBase" id="RU361185"/>
    </source>
</evidence>
<feature type="chain" id="PRO_5003557562" evidence="3">
    <location>
        <begin position="24"/>
        <end position="949"/>
    </location>
</feature>
<dbReference type="CDD" id="cd14752">
    <property type="entry name" value="GH31_N"/>
    <property type="match status" value="1"/>
</dbReference>